<dbReference type="EMBL" id="CP036280">
    <property type="protein sequence ID" value="QDU71709.1"/>
    <property type="molecule type" value="Genomic_DNA"/>
</dbReference>
<dbReference type="OrthoDB" id="21121at2"/>
<dbReference type="InterPro" id="IPR016181">
    <property type="entry name" value="Acyl_CoA_acyltransferase"/>
</dbReference>
<dbReference type="GO" id="GO:0008791">
    <property type="term" value="F:arginine N-succinyltransferase activity"/>
    <property type="evidence" value="ECO:0007669"/>
    <property type="project" value="UniProtKB-EC"/>
</dbReference>
<dbReference type="NCBIfam" id="TIGR03243">
    <property type="entry name" value="arg_catab_AOST"/>
    <property type="match status" value="1"/>
</dbReference>
<sequence>MTPQLRPRLRLVNNGDLDALLNLAHQSGHGLTSLAADRDSLAERIEKSRSGKSRLFVLEEPENQRVVGSSGITCQVGIGEPWYSYRKETLTHHSQGLGITHNVEVLHRKLFYNGPTEVGTLFLSPSARGGGTGRFLSLARFLYVAQFPDQFQPEVFAEMRGVSDAAGRSPFWDAVGRHFYTLDYSDADFRSAHDKQFIAELMPRHPIYLTLLPDAATSVVGKAHPDTQPALHLLMQEGFQHGDLVDIFDAGPIVTCPTQQIRTVRDSRIWRWTTDVPADANELWMIGNTRDTFLATFAPARPEGDTLQIPHDVAATLDLESGEPIRAVRLRPDYNNES</sequence>
<proteinExistence type="predicted"/>
<keyword evidence="3 4" id="KW-0012">Acyltransferase</keyword>
<evidence type="ECO:0000313" key="5">
    <source>
        <dbReference type="Proteomes" id="UP000320386"/>
    </source>
</evidence>
<name>A0A518BXK4_9BACT</name>
<organism evidence="4 5">
    <name type="scientific">Mucisphaera calidilacus</name>
    <dbReference type="NCBI Taxonomy" id="2527982"/>
    <lineage>
        <taxon>Bacteria</taxon>
        <taxon>Pseudomonadati</taxon>
        <taxon>Planctomycetota</taxon>
        <taxon>Phycisphaerae</taxon>
        <taxon>Phycisphaerales</taxon>
        <taxon>Phycisphaeraceae</taxon>
        <taxon>Mucisphaera</taxon>
    </lineage>
</organism>
<dbReference type="Proteomes" id="UP000320386">
    <property type="component" value="Chromosome"/>
</dbReference>
<dbReference type="RefSeq" id="WP_145445903.1">
    <property type="nucleotide sequence ID" value="NZ_CP036280.1"/>
</dbReference>
<protein>
    <submittedName>
        <fullName evidence="4">Arginine N-succinyltransferase</fullName>
        <ecNumber evidence="4">2.3.1.109</ecNumber>
    </submittedName>
</protein>
<dbReference type="SUPFAM" id="SSF55729">
    <property type="entry name" value="Acyl-CoA N-acyltransferases (Nat)"/>
    <property type="match status" value="1"/>
</dbReference>
<dbReference type="PANTHER" id="PTHR30420:SF1">
    <property type="entry name" value="ARGININE N-SUCCINYLTRANSFERASE"/>
    <property type="match status" value="1"/>
</dbReference>
<dbReference type="EC" id="2.3.1.109" evidence="4"/>
<dbReference type="PANTHER" id="PTHR30420">
    <property type="entry name" value="N-SUCCINYLARGININE DIHYDROLASE"/>
    <property type="match status" value="1"/>
</dbReference>
<keyword evidence="5" id="KW-1185">Reference proteome</keyword>
<keyword evidence="1" id="KW-0056">Arginine metabolism</keyword>
<dbReference type="InterPro" id="IPR007041">
    <property type="entry name" value="Arg_succinylTrfase_AstA/AruG"/>
</dbReference>
<accession>A0A518BXK4</accession>
<gene>
    <name evidence="4" type="primary">astA</name>
    <name evidence="4" type="ORF">Pan265_15610</name>
</gene>
<dbReference type="Pfam" id="PF04958">
    <property type="entry name" value="AstA"/>
    <property type="match status" value="1"/>
</dbReference>
<evidence type="ECO:0000256" key="3">
    <source>
        <dbReference type="ARBA" id="ARBA00023315"/>
    </source>
</evidence>
<dbReference type="KEGG" id="mcad:Pan265_15610"/>
<reference evidence="4 5" key="1">
    <citation type="submission" date="2019-02" db="EMBL/GenBank/DDBJ databases">
        <title>Deep-cultivation of Planctomycetes and their phenomic and genomic characterization uncovers novel biology.</title>
        <authorList>
            <person name="Wiegand S."/>
            <person name="Jogler M."/>
            <person name="Boedeker C."/>
            <person name="Pinto D."/>
            <person name="Vollmers J."/>
            <person name="Rivas-Marin E."/>
            <person name="Kohn T."/>
            <person name="Peeters S.H."/>
            <person name="Heuer A."/>
            <person name="Rast P."/>
            <person name="Oberbeckmann S."/>
            <person name="Bunk B."/>
            <person name="Jeske O."/>
            <person name="Meyerdierks A."/>
            <person name="Storesund J.E."/>
            <person name="Kallscheuer N."/>
            <person name="Luecker S."/>
            <person name="Lage O.M."/>
            <person name="Pohl T."/>
            <person name="Merkel B.J."/>
            <person name="Hornburger P."/>
            <person name="Mueller R.-W."/>
            <person name="Bruemmer F."/>
            <person name="Labrenz M."/>
            <person name="Spormann A.M."/>
            <person name="Op den Camp H."/>
            <person name="Overmann J."/>
            <person name="Amann R."/>
            <person name="Jetten M.S.M."/>
            <person name="Mascher T."/>
            <person name="Medema M.H."/>
            <person name="Devos D.P."/>
            <person name="Kaster A.-K."/>
            <person name="Ovreas L."/>
            <person name="Rohde M."/>
            <person name="Galperin M.Y."/>
            <person name="Jogler C."/>
        </authorList>
    </citation>
    <scope>NUCLEOTIDE SEQUENCE [LARGE SCALE GENOMIC DNA]</scope>
    <source>
        <strain evidence="4 5">Pan265</strain>
    </source>
</reference>
<evidence type="ECO:0000256" key="1">
    <source>
        <dbReference type="ARBA" id="ARBA00022503"/>
    </source>
</evidence>
<dbReference type="AlphaFoldDB" id="A0A518BXK4"/>
<keyword evidence="2 4" id="KW-0808">Transferase</keyword>
<evidence type="ECO:0000313" key="4">
    <source>
        <dbReference type="EMBL" id="QDU71709.1"/>
    </source>
</evidence>
<evidence type="ECO:0000256" key="2">
    <source>
        <dbReference type="ARBA" id="ARBA00022679"/>
    </source>
</evidence>
<dbReference type="GO" id="GO:0006527">
    <property type="term" value="P:L-arginine catabolic process"/>
    <property type="evidence" value="ECO:0007669"/>
    <property type="project" value="InterPro"/>
</dbReference>